<dbReference type="Pfam" id="PF10303">
    <property type="entry name" value="DUF2408"/>
    <property type="match status" value="2"/>
</dbReference>
<comment type="caution">
    <text evidence="2">The sequence shown here is derived from an EMBL/GenBank/DDBJ whole genome shotgun (WGS) entry which is preliminary data.</text>
</comment>
<dbReference type="OrthoDB" id="2011986at2759"/>
<dbReference type="GO" id="GO:0005634">
    <property type="term" value="C:nucleus"/>
    <property type="evidence" value="ECO:0007669"/>
    <property type="project" value="TreeGrafter"/>
</dbReference>
<dbReference type="InterPro" id="IPR018810">
    <property type="entry name" value="UPF0662"/>
</dbReference>
<evidence type="ECO:0000313" key="3">
    <source>
        <dbReference type="Proteomes" id="UP000799444"/>
    </source>
</evidence>
<feature type="region of interest" description="Disordered" evidence="1">
    <location>
        <begin position="457"/>
        <end position="478"/>
    </location>
</feature>
<dbReference type="EMBL" id="ML996126">
    <property type="protein sequence ID" value="KAF2736371.1"/>
    <property type="molecule type" value="Genomic_DNA"/>
</dbReference>
<reference evidence="2" key="1">
    <citation type="journal article" date="2020" name="Stud. Mycol.">
        <title>101 Dothideomycetes genomes: a test case for predicting lifestyles and emergence of pathogens.</title>
        <authorList>
            <person name="Haridas S."/>
            <person name="Albert R."/>
            <person name="Binder M."/>
            <person name="Bloem J."/>
            <person name="Labutti K."/>
            <person name="Salamov A."/>
            <person name="Andreopoulos B."/>
            <person name="Baker S."/>
            <person name="Barry K."/>
            <person name="Bills G."/>
            <person name="Bluhm B."/>
            <person name="Cannon C."/>
            <person name="Castanera R."/>
            <person name="Culley D."/>
            <person name="Daum C."/>
            <person name="Ezra D."/>
            <person name="Gonzalez J."/>
            <person name="Henrissat B."/>
            <person name="Kuo A."/>
            <person name="Liang C."/>
            <person name="Lipzen A."/>
            <person name="Lutzoni F."/>
            <person name="Magnuson J."/>
            <person name="Mondo S."/>
            <person name="Nolan M."/>
            <person name="Ohm R."/>
            <person name="Pangilinan J."/>
            <person name="Park H.-J."/>
            <person name="Ramirez L."/>
            <person name="Alfaro M."/>
            <person name="Sun H."/>
            <person name="Tritt A."/>
            <person name="Yoshinaga Y."/>
            <person name="Zwiers L.-H."/>
            <person name="Turgeon B."/>
            <person name="Goodwin S."/>
            <person name="Spatafora J."/>
            <person name="Crous P."/>
            <person name="Grigoriev I."/>
        </authorList>
    </citation>
    <scope>NUCLEOTIDE SEQUENCE</scope>
    <source>
        <strain evidence="2">CBS 125425</strain>
    </source>
</reference>
<dbReference type="GO" id="GO:0005737">
    <property type="term" value="C:cytoplasm"/>
    <property type="evidence" value="ECO:0007669"/>
    <property type="project" value="TreeGrafter"/>
</dbReference>
<dbReference type="Proteomes" id="UP000799444">
    <property type="component" value="Unassembled WGS sequence"/>
</dbReference>
<evidence type="ECO:0000256" key="1">
    <source>
        <dbReference type="SAM" id="MobiDB-lite"/>
    </source>
</evidence>
<accession>A0A9P4R4L6</accession>
<keyword evidence="3" id="KW-1185">Reference proteome</keyword>
<sequence>MTDSPAPRIPLDPKEQPILDKLLAVRTNLELLKQDRSTYVKSQDVIDLYNQVIEQVVVLNEIRTSKRLEQNRVDTVLDDCFQLTSLAFLTIGKNHEAPAVYSFVSTTKRLLDHVKEATFYSPKDLESVSARLADCRRYIERGKEAYSPELLTLLDARIELCEKTLGELQLNLSHLTPDLTPKWDKLVSILRSMSACNTRSKFPNDEVDEYLEQLKEIQEELRPYGIVAYESTGSKEEKLAEMTEKLFISIAHPEPAPEAKKLIETLLQRNFVWYALIKKKQGYISPAFKETYDKLLEIRNKLEKLSLTQAWSLRETDLYSFQRQLDRVDETRVDGNFFDAVGRPAELYEQRTMLYLLRKSYATIYHLLVSSEPVSEALLPIYNQLVTLKKCLVEVKKNGGVASPRELYPYSMKLNSIDNMRVDGKFMIGSDVPDGQGSVMSLLAECFDIAYELRNDAEDSGSGEKSGGSESGQDELTK</sequence>
<dbReference type="AlphaFoldDB" id="A0A9P4R4L6"/>
<proteinExistence type="predicted"/>
<name>A0A9P4R4L6_9PLEO</name>
<dbReference type="PANTHER" id="PTHR28086">
    <property type="entry name" value="UPF0662 PROTEIN YPL260W"/>
    <property type="match status" value="1"/>
</dbReference>
<organism evidence="2 3">
    <name type="scientific">Polyplosphaeria fusca</name>
    <dbReference type="NCBI Taxonomy" id="682080"/>
    <lineage>
        <taxon>Eukaryota</taxon>
        <taxon>Fungi</taxon>
        <taxon>Dikarya</taxon>
        <taxon>Ascomycota</taxon>
        <taxon>Pezizomycotina</taxon>
        <taxon>Dothideomycetes</taxon>
        <taxon>Pleosporomycetidae</taxon>
        <taxon>Pleosporales</taxon>
        <taxon>Tetraplosphaeriaceae</taxon>
        <taxon>Polyplosphaeria</taxon>
    </lineage>
</organism>
<evidence type="ECO:0000313" key="2">
    <source>
        <dbReference type="EMBL" id="KAF2736371.1"/>
    </source>
</evidence>
<protein>
    <submittedName>
        <fullName evidence="2">Uncharacterized protein</fullName>
    </submittedName>
</protein>
<dbReference type="PANTHER" id="PTHR28086:SF1">
    <property type="entry name" value="CU(2+) SUPPRESSING AND BLEOMYCIN SENSITIVE PROTEIN 1"/>
    <property type="match status" value="1"/>
</dbReference>
<gene>
    <name evidence="2" type="ORF">EJ04DRAFT_511182</name>
</gene>